<dbReference type="EMBL" id="JAZGQO010000002">
    <property type="protein sequence ID" value="KAK6192263.1"/>
    <property type="molecule type" value="Genomic_DNA"/>
</dbReference>
<name>A0AAN8K3M6_PATCE</name>
<dbReference type="AlphaFoldDB" id="A0AAN8K3M6"/>
<dbReference type="Gene3D" id="2.40.10.10">
    <property type="entry name" value="Trypsin-like serine proteases"/>
    <property type="match status" value="1"/>
</dbReference>
<reference evidence="1 2" key="1">
    <citation type="submission" date="2024-01" db="EMBL/GenBank/DDBJ databases">
        <title>The genome of the rayed Mediterranean limpet Patella caerulea (Linnaeus, 1758).</title>
        <authorList>
            <person name="Anh-Thu Weber A."/>
            <person name="Halstead-Nussloch G."/>
        </authorList>
    </citation>
    <scope>NUCLEOTIDE SEQUENCE [LARGE SCALE GENOMIC DNA]</scope>
    <source>
        <strain evidence="1">AATW-2023a</strain>
        <tissue evidence="1">Whole specimen</tissue>
    </source>
</reference>
<accession>A0AAN8K3M6</accession>
<evidence type="ECO:0000313" key="2">
    <source>
        <dbReference type="Proteomes" id="UP001347796"/>
    </source>
</evidence>
<gene>
    <name evidence="1" type="ORF">SNE40_003762</name>
</gene>
<dbReference type="Proteomes" id="UP001347796">
    <property type="component" value="Unassembled WGS sequence"/>
</dbReference>
<evidence type="ECO:0000313" key="1">
    <source>
        <dbReference type="EMBL" id="KAK6192263.1"/>
    </source>
</evidence>
<protein>
    <recommendedName>
        <fullName evidence="3">Serine protease</fullName>
    </recommendedName>
</protein>
<proteinExistence type="predicted"/>
<dbReference type="InterPro" id="IPR043504">
    <property type="entry name" value="Peptidase_S1_PA_chymotrypsin"/>
</dbReference>
<evidence type="ECO:0008006" key="3">
    <source>
        <dbReference type="Google" id="ProtNLM"/>
    </source>
</evidence>
<comment type="caution">
    <text evidence="1">The sequence shown here is derived from an EMBL/GenBank/DDBJ whole genome shotgun (WGS) entry which is preliminary data.</text>
</comment>
<organism evidence="1 2">
    <name type="scientific">Patella caerulea</name>
    <name type="common">Rayed Mediterranean limpet</name>
    <dbReference type="NCBI Taxonomy" id="87958"/>
    <lineage>
        <taxon>Eukaryota</taxon>
        <taxon>Metazoa</taxon>
        <taxon>Spiralia</taxon>
        <taxon>Lophotrochozoa</taxon>
        <taxon>Mollusca</taxon>
        <taxon>Gastropoda</taxon>
        <taxon>Patellogastropoda</taxon>
        <taxon>Patelloidea</taxon>
        <taxon>Patellidae</taxon>
        <taxon>Patella</taxon>
    </lineage>
</organism>
<sequence>MTTLRDVEKALKLQYQHGMKEPFIKKRYNEPLKDFLAAKNSASYSEIIRICGNRVVRLNRKTNQPLGSGILFRMGNKTFIQTCEHVVEDKPTVRIRDPVETVKAIAGIGVDVEDDRTQTVQANVIDHYWGGCKKQDRAILRMRGKLPADLRKNNVIPDITPFVVDIRVGKFKPHQPFKGLIEYHSSEQGFIVHAMALDTPPELDADTEVTCTFLIDNSSTVCSIRDVCYCSETGCALIFVNKDKIPTEARELFKGRSYFEDIQNTHVYVISYPKPDSRLKYISTGDLYEGVRDENGDLKYKKRRDGKVCFEIEHSGRRGPPDIPGIYYTDDNGEIHPYTGDERGCVDREGGRSTNRVKNVFRRDSKGNVFYLQLDYRTQRLYNNEMPIQNIVFSHNDAETTNGSSGGCVLIVGTDKRESSKYRYIINMHYGKSIQPPVNKSIMYDYCGK</sequence>
<keyword evidence="2" id="KW-1185">Reference proteome</keyword>